<evidence type="ECO:0008006" key="3">
    <source>
        <dbReference type="Google" id="ProtNLM"/>
    </source>
</evidence>
<protein>
    <recommendedName>
        <fullName evidence="3">Peptidase A2 domain-containing protein</fullName>
    </recommendedName>
</protein>
<evidence type="ECO:0000313" key="2">
    <source>
        <dbReference type="Proteomes" id="UP000253951"/>
    </source>
</evidence>
<dbReference type="Proteomes" id="UP000253951">
    <property type="component" value="Chromosome"/>
</dbReference>
<evidence type="ECO:0000313" key="1">
    <source>
        <dbReference type="EMBL" id="AXG74295.1"/>
    </source>
</evidence>
<dbReference type="OrthoDB" id="5166556at2"/>
<name>A0A345HCI5_9FLAO</name>
<reference evidence="1 2" key="1">
    <citation type="submission" date="2018-07" db="EMBL/GenBank/DDBJ databases">
        <title>Complete genome sequence of Flavobacterium arcticum type strain SM1502T.</title>
        <authorList>
            <person name="Li Y."/>
            <person name="Li D.-D."/>
        </authorList>
    </citation>
    <scope>NUCLEOTIDE SEQUENCE [LARGE SCALE GENOMIC DNA]</scope>
    <source>
        <strain evidence="1 2">SM1502</strain>
    </source>
</reference>
<keyword evidence="2" id="KW-1185">Reference proteome</keyword>
<sequence length="402" mass="45446">MRTIIYLALIVILSGCSSQDKLPVLKTTLKVISIKEGNEVHDKVWTISPEVELDEFITRKFKGEKKVSFISDIDTLTFDVTPNNNYDFVIQYKNEKAFTRINTDILKEASIPQKRILEYYYDDKSRKSITDTIAFTLGSDHGIHLRGKINNSEPLDFLFDTGANAIVIVSKLIGNKVNLELDGTTENEGSDGYETIATSSFNELKIASLNWDNVELLSIDYQEPNFDGVLGWIAFENKILEIDYEKSLLIIHKSIVTIPKGYSKIETKMIGNVPYIKGTINVKDKKSSGWFEYDSGSNGSFSLSQKFASENGLNGAMEKVGTSISSGSTGIEWKLNDFILPKLEFNEFELLNVPLTIYERDPEGIEHNDILGNNLLKRFNAIIDLQNFQVYLKPNHLLDSEY</sequence>
<dbReference type="KEGG" id="fat:DVK85_08655"/>
<dbReference type="Pfam" id="PF13650">
    <property type="entry name" value="Asp_protease_2"/>
    <property type="match status" value="1"/>
</dbReference>
<dbReference type="InterPro" id="IPR021109">
    <property type="entry name" value="Peptidase_aspartic_dom_sf"/>
</dbReference>
<gene>
    <name evidence="1" type="ORF">DVK85_08655</name>
</gene>
<dbReference type="AlphaFoldDB" id="A0A345HCI5"/>
<accession>A0A345HCI5</accession>
<dbReference type="Gene3D" id="2.40.70.10">
    <property type="entry name" value="Acid Proteases"/>
    <property type="match status" value="2"/>
</dbReference>
<proteinExistence type="predicted"/>
<dbReference type="EMBL" id="CP031188">
    <property type="protein sequence ID" value="AXG74295.1"/>
    <property type="molecule type" value="Genomic_DNA"/>
</dbReference>
<dbReference type="PROSITE" id="PS51257">
    <property type="entry name" value="PROKAR_LIPOPROTEIN"/>
    <property type="match status" value="1"/>
</dbReference>
<dbReference type="RefSeq" id="WP_114678053.1">
    <property type="nucleotide sequence ID" value="NZ_CP031188.1"/>
</dbReference>
<organism evidence="1 2">
    <name type="scientific">Flavobacterium arcticum</name>
    <dbReference type="NCBI Taxonomy" id="1784713"/>
    <lineage>
        <taxon>Bacteria</taxon>
        <taxon>Pseudomonadati</taxon>
        <taxon>Bacteroidota</taxon>
        <taxon>Flavobacteriia</taxon>
        <taxon>Flavobacteriales</taxon>
        <taxon>Flavobacteriaceae</taxon>
        <taxon>Flavobacterium</taxon>
    </lineage>
</organism>